<dbReference type="OMA" id="RFASCEN"/>
<dbReference type="InterPro" id="IPR052709">
    <property type="entry name" value="Transposase-MT_Hybrid"/>
</dbReference>
<dbReference type="InParanoid" id="E2B3X5"/>
<dbReference type="InterPro" id="IPR036397">
    <property type="entry name" value="RNaseH_sf"/>
</dbReference>
<dbReference type="PANTHER" id="PTHR46060">
    <property type="entry name" value="MARINER MOS1 TRANSPOSASE-LIKE PROTEIN"/>
    <property type="match status" value="1"/>
</dbReference>
<protein>
    <submittedName>
        <fullName evidence="1">Histone-lysine N-methyltransferase SETMAR</fullName>
    </submittedName>
</protein>
<accession>E2B3X5</accession>
<dbReference type="PANTHER" id="PTHR46060:SF1">
    <property type="entry name" value="MARINER MOS1 TRANSPOSASE-LIKE PROTEIN"/>
    <property type="match status" value="1"/>
</dbReference>
<evidence type="ECO:0000313" key="2">
    <source>
        <dbReference type="Proteomes" id="UP000008237"/>
    </source>
</evidence>
<dbReference type="Proteomes" id="UP000008237">
    <property type="component" value="Unassembled WGS sequence"/>
</dbReference>
<reference evidence="1 2" key="1">
    <citation type="journal article" date="2010" name="Science">
        <title>Genomic comparison of the ants Camponotus floridanus and Harpegnathos saltator.</title>
        <authorList>
            <person name="Bonasio R."/>
            <person name="Zhang G."/>
            <person name="Ye C."/>
            <person name="Mutti N.S."/>
            <person name="Fang X."/>
            <person name="Qin N."/>
            <person name="Donahue G."/>
            <person name="Yang P."/>
            <person name="Li Q."/>
            <person name="Li C."/>
            <person name="Zhang P."/>
            <person name="Huang Z."/>
            <person name="Berger S.L."/>
            <person name="Reinberg D."/>
            <person name="Wang J."/>
            <person name="Liebig J."/>
        </authorList>
    </citation>
    <scope>NUCLEOTIDE SEQUENCE [LARGE SCALE GENOMIC DNA]</scope>
    <source>
        <strain evidence="1 2">R22 G/1</strain>
    </source>
</reference>
<proteinExistence type="predicted"/>
<feature type="non-terminal residue" evidence="1">
    <location>
        <position position="95"/>
    </location>
</feature>
<dbReference type="Gene3D" id="3.30.420.10">
    <property type="entry name" value="Ribonuclease H-like superfamily/Ribonuclease H"/>
    <property type="match status" value="1"/>
</dbReference>
<dbReference type="GO" id="GO:0032259">
    <property type="term" value="P:methylation"/>
    <property type="evidence" value="ECO:0007669"/>
    <property type="project" value="UniProtKB-KW"/>
</dbReference>
<dbReference type="GO" id="GO:0008168">
    <property type="term" value="F:methyltransferase activity"/>
    <property type="evidence" value="ECO:0007669"/>
    <property type="project" value="UniProtKB-KW"/>
</dbReference>
<dbReference type="GO" id="GO:0003676">
    <property type="term" value="F:nucleic acid binding"/>
    <property type="evidence" value="ECO:0007669"/>
    <property type="project" value="InterPro"/>
</dbReference>
<sequence>KVILLHDNAPSRTAKLVKETIETFSWEILSHAAYSPDLAPPGYYLFASMGHALAEQRFASCENLRKWLGDWFASKEKQLSWRGIHKLSDRWEKNV</sequence>
<keyword evidence="1" id="KW-0808">Transferase</keyword>
<gene>
    <name evidence="1" type="ORF">EAI_09354</name>
</gene>
<organism evidence="2">
    <name type="scientific">Harpegnathos saltator</name>
    <name type="common">Jerdon's jumping ant</name>
    <dbReference type="NCBI Taxonomy" id="610380"/>
    <lineage>
        <taxon>Eukaryota</taxon>
        <taxon>Metazoa</taxon>
        <taxon>Ecdysozoa</taxon>
        <taxon>Arthropoda</taxon>
        <taxon>Hexapoda</taxon>
        <taxon>Insecta</taxon>
        <taxon>Pterygota</taxon>
        <taxon>Neoptera</taxon>
        <taxon>Endopterygota</taxon>
        <taxon>Hymenoptera</taxon>
        <taxon>Apocrita</taxon>
        <taxon>Aculeata</taxon>
        <taxon>Formicoidea</taxon>
        <taxon>Formicidae</taxon>
        <taxon>Ponerinae</taxon>
        <taxon>Ponerini</taxon>
        <taxon>Harpegnathos</taxon>
    </lineage>
</organism>
<dbReference type="AlphaFoldDB" id="E2B3X5"/>
<feature type="non-terminal residue" evidence="1">
    <location>
        <position position="1"/>
    </location>
</feature>
<keyword evidence="1" id="KW-0489">Methyltransferase</keyword>
<evidence type="ECO:0000313" key="1">
    <source>
        <dbReference type="EMBL" id="EFN89644.1"/>
    </source>
</evidence>
<keyword evidence="2" id="KW-1185">Reference proteome</keyword>
<name>E2B3X5_HARSA</name>
<dbReference type="EMBL" id="GL445407">
    <property type="protein sequence ID" value="EFN89644.1"/>
    <property type="molecule type" value="Genomic_DNA"/>
</dbReference>